<dbReference type="FunFam" id="3.50.30.30:FF:000003">
    <property type="entry name" value="E3 ubiquitin-protein ligase RNF128"/>
    <property type="match status" value="1"/>
</dbReference>
<evidence type="ECO:0000256" key="7">
    <source>
        <dbReference type="ARBA" id="ARBA00023136"/>
    </source>
</evidence>
<name>A0A8B7U016_CASCN</name>
<evidence type="ECO:0000259" key="11">
    <source>
        <dbReference type="PROSITE" id="PS50089"/>
    </source>
</evidence>
<proteinExistence type="predicted"/>
<dbReference type="GO" id="GO:0016020">
    <property type="term" value="C:membrane"/>
    <property type="evidence" value="ECO:0007669"/>
    <property type="project" value="UniProtKB-SubCell"/>
</dbReference>
<dbReference type="Pfam" id="PF02225">
    <property type="entry name" value="PA"/>
    <property type="match status" value="1"/>
</dbReference>
<dbReference type="InterPro" id="IPR042712">
    <property type="entry name" value="RNF149_RING-H2"/>
</dbReference>
<feature type="domain" description="RING-type" evidence="11">
    <location>
        <begin position="319"/>
        <end position="360"/>
    </location>
</feature>
<dbReference type="Gene3D" id="3.50.30.30">
    <property type="match status" value="1"/>
</dbReference>
<dbReference type="FunFam" id="3.30.40.10:FF:000009">
    <property type="entry name" value="E3 ubiquitin-protein ligase RNF130"/>
    <property type="match status" value="1"/>
</dbReference>
<dbReference type="Gene3D" id="3.30.40.10">
    <property type="entry name" value="Zinc/RING finger domain, C3HC4 (zinc finger)"/>
    <property type="match status" value="1"/>
</dbReference>
<dbReference type="InterPro" id="IPR001841">
    <property type="entry name" value="Znf_RING"/>
</dbReference>
<dbReference type="KEGG" id="ccan:109682280"/>
<dbReference type="PROSITE" id="PS50089">
    <property type="entry name" value="ZF_RING_2"/>
    <property type="match status" value="1"/>
</dbReference>
<evidence type="ECO:0000256" key="3">
    <source>
        <dbReference type="ARBA" id="ARBA00022723"/>
    </source>
</evidence>
<dbReference type="SUPFAM" id="SSF52025">
    <property type="entry name" value="PA domain"/>
    <property type="match status" value="1"/>
</dbReference>
<keyword evidence="7 10" id="KW-0472">Membrane</keyword>
<evidence type="ECO:0000256" key="9">
    <source>
        <dbReference type="SAM" id="MobiDB-lite"/>
    </source>
</evidence>
<feature type="region of interest" description="Disordered" evidence="9">
    <location>
        <begin position="373"/>
        <end position="450"/>
    </location>
</feature>
<protein>
    <submittedName>
        <fullName evidence="12 13">E3 ubiquitin-protein ligase RNF149 isoform X1</fullName>
    </submittedName>
</protein>
<dbReference type="InterPro" id="IPR003137">
    <property type="entry name" value="PA_domain"/>
</dbReference>
<reference evidence="12 13" key="1">
    <citation type="submission" date="2025-04" db="UniProtKB">
        <authorList>
            <consortium name="RefSeq"/>
        </authorList>
    </citation>
    <scope>IDENTIFICATION</scope>
    <source>
        <tissue evidence="12 13">Leukocyte</tissue>
    </source>
</reference>
<evidence type="ECO:0000256" key="1">
    <source>
        <dbReference type="ARBA" id="ARBA00004167"/>
    </source>
</evidence>
<dbReference type="GO" id="GO:0008270">
    <property type="term" value="F:zinc ion binding"/>
    <property type="evidence" value="ECO:0007669"/>
    <property type="project" value="UniProtKB-KW"/>
</dbReference>
<evidence type="ECO:0000256" key="6">
    <source>
        <dbReference type="ARBA" id="ARBA00022989"/>
    </source>
</evidence>
<accession>A0A8B7U016</accession>
<organism evidence="12">
    <name type="scientific">Castor canadensis</name>
    <name type="common">American beaver</name>
    <dbReference type="NCBI Taxonomy" id="51338"/>
    <lineage>
        <taxon>Eukaryota</taxon>
        <taxon>Metazoa</taxon>
        <taxon>Chordata</taxon>
        <taxon>Craniata</taxon>
        <taxon>Vertebrata</taxon>
        <taxon>Euteleostomi</taxon>
        <taxon>Mammalia</taxon>
        <taxon>Eutheria</taxon>
        <taxon>Euarchontoglires</taxon>
        <taxon>Glires</taxon>
        <taxon>Rodentia</taxon>
        <taxon>Castorimorpha</taxon>
        <taxon>Castoridae</taxon>
        <taxon>Castor</taxon>
    </lineage>
</organism>
<dbReference type="PANTHER" id="PTHR46539:SF26">
    <property type="entry name" value="E3 UBIQUITIN-PROTEIN LIGASE RNF149"/>
    <property type="match status" value="1"/>
</dbReference>
<comment type="subcellular location">
    <subcellularLocation>
        <location evidence="1">Membrane</location>
        <topology evidence="1">Single-pass membrane protein</topology>
    </subcellularLocation>
</comment>
<evidence type="ECO:0000256" key="5">
    <source>
        <dbReference type="ARBA" id="ARBA00022833"/>
    </source>
</evidence>
<dbReference type="SMART" id="SM00184">
    <property type="entry name" value="RING"/>
    <property type="match status" value="1"/>
</dbReference>
<sequence>MFARSLRVPASLLQPAGAAMAWRRWPEAGVRARGALALLALAFCAPGTRGQALEWYSAVVGIEYVDPQTNLTVWSVSESGRFGDSSPKEATQGLVGVPRGPGGDPEGCAPDTRFLAPGCRGSAPWVALVARGGCTFRDKVLAAARRNASAVVVYNEEQYGNLTGSMSHAGTGNIVVIMISYPKGREIFNLVQRGIPVKMTIGIGTRHMQEFISGQSVVFVAIAFITMMVISLAWLIFYYIQRFLYTGSQFGSQGLTIYPRHLELLILLPQPPQVLGLQECPPCPDLKSHRKETKKVIGQLPLHTVKHGEKGIDVDAENCAVCIENFKVKDVIRILPCKHIFHRICIDPWLLDHRTCPMCKLDVIKALGYWGEPEDGQELPSPEPAPVSVSSGNLSVTFQDEDRSSTSSPPLSTRSESVPRCTASLKEDAGEDTALLEPGQSDPRRGGPVC</sequence>
<feature type="transmembrane region" description="Helical" evidence="10">
    <location>
        <begin position="217"/>
        <end position="240"/>
    </location>
</feature>
<dbReference type="SUPFAM" id="SSF57850">
    <property type="entry name" value="RING/U-box"/>
    <property type="match status" value="1"/>
</dbReference>
<gene>
    <name evidence="12 13" type="primary">Rnf149</name>
</gene>
<dbReference type="RefSeq" id="XP_020013005.1">
    <property type="nucleotide sequence ID" value="XM_020157416.1"/>
</dbReference>
<dbReference type="PANTHER" id="PTHR46539">
    <property type="entry name" value="E3 UBIQUITIN-PROTEIN LIGASE ATL42"/>
    <property type="match status" value="1"/>
</dbReference>
<feature type="compositionally biased region" description="Low complexity" evidence="9">
    <location>
        <begin position="405"/>
        <end position="416"/>
    </location>
</feature>
<keyword evidence="4 8" id="KW-0863">Zinc-finger</keyword>
<dbReference type="InterPro" id="IPR046450">
    <property type="entry name" value="PA_dom_sf"/>
</dbReference>
<evidence type="ECO:0000313" key="12">
    <source>
        <dbReference type="RefSeq" id="XP_020013004.1"/>
    </source>
</evidence>
<keyword evidence="2 10" id="KW-0812">Transmembrane</keyword>
<evidence type="ECO:0000313" key="13">
    <source>
        <dbReference type="RefSeq" id="XP_020013005.1"/>
    </source>
</evidence>
<dbReference type="CTD" id="284996"/>
<dbReference type="AlphaFoldDB" id="A0A8B7U016"/>
<dbReference type="Pfam" id="PF13639">
    <property type="entry name" value="zf-RING_2"/>
    <property type="match status" value="1"/>
</dbReference>
<keyword evidence="3" id="KW-0479">Metal-binding</keyword>
<dbReference type="RefSeq" id="XP_020013004.1">
    <property type="nucleotide sequence ID" value="XM_020157415.1"/>
</dbReference>
<evidence type="ECO:0000256" key="2">
    <source>
        <dbReference type="ARBA" id="ARBA00022692"/>
    </source>
</evidence>
<dbReference type="CDD" id="cd16804">
    <property type="entry name" value="RING-H2_RNF149"/>
    <property type="match status" value="1"/>
</dbReference>
<dbReference type="InterPro" id="IPR013083">
    <property type="entry name" value="Znf_RING/FYVE/PHD"/>
</dbReference>
<dbReference type="OrthoDB" id="9984778at2759"/>
<keyword evidence="5" id="KW-0862">Zinc</keyword>
<dbReference type="CDD" id="cd02122">
    <property type="entry name" value="PA_GRAIL_like"/>
    <property type="match status" value="1"/>
</dbReference>
<keyword evidence="6 10" id="KW-1133">Transmembrane helix</keyword>
<evidence type="ECO:0000256" key="8">
    <source>
        <dbReference type="PROSITE-ProRule" id="PRU00175"/>
    </source>
</evidence>
<evidence type="ECO:0000256" key="4">
    <source>
        <dbReference type="ARBA" id="ARBA00022771"/>
    </source>
</evidence>
<evidence type="ECO:0000256" key="10">
    <source>
        <dbReference type="SAM" id="Phobius"/>
    </source>
</evidence>